<protein>
    <recommendedName>
        <fullName evidence="5">histidine kinase</fullName>
        <ecNumber evidence="5">2.7.13.3</ecNumber>
    </recommendedName>
</protein>
<evidence type="ECO:0000256" key="13">
    <source>
        <dbReference type="ARBA" id="ARBA00022824"/>
    </source>
</evidence>
<evidence type="ECO:0000256" key="14">
    <source>
        <dbReference type="ARBA" id="ARBA00022840"/>
    </source>
</evidence>
<dbReference type="SUPFAM" id="SSF55781">
    <property type="entry name" value="GAF domain-like"/>
    <property type="match status" value="1"/>
</dbReference>
<evidence type="ECO:0000259" key="25">
    <source>
        <dbReference type="PROSITE" id="PS50110"/>
    </source>
</evidence>
<evidence type="ECO:0000256" key="20">
    <source>
        <dbReference type="ARBA" id="ARBA00023170"/>
    </source>
</evidence>
<evidence type="ECO:0000256" key="2">
    <source>
        <dbReference type="ARBA" id="ARBA00001935"/>
    </source>
</evidence>
<dbReference type="GO" id="GO:0005789">
    <property type="term" value="C:endoplasmic reticulum membrane"/>
    <property type="evidence" value="ECO:0007669"/>
    <property type="project" value="UniProtKB-SubCell"/>
</dbReference>
<dbReference type="PROSITE" id="PS50110">
    <property type="entry name" value="RESPONSE_REGULATORY"/>
    <property type="match status" value="1"/>
</dbReference>
<evidence type="ECO:0000256" key="3">
    <source>
        <dbReference type="ARBA" id="ARBA00004477"/>
    </source>
</evidence>
<keyword evidence="14" id="KW-0067">ATP-binding</keyword>
<keyword evidence="22" id="KW-0175">Coiled coil</keyword>
<dbReference type="InterPro" id="IPR058544">
    <property type="entry name" value="ETR1_N"/>
</dbReference>
<feature type="transmembrane region" description="Helical" evidence="23">
    <location>
        <begin position="193"/>
        <end position="213"/>
    </location>
</feature>
<evidence type="ECO:0000256" key="10">
    <source>
        <dbReference type="ARBA" id="ARBA00022741"/>
    </source>
</evidence>
<evidence type="ECO:0000256" key="7">
    <source>
        <dbReference type="ARBA" id="ARBA00022679"/>
    </source>
</evidence>
<proteinExistence type="inferred from homology"/>
<dbReference type="GO" id="GO:0000155">
    <property type="term" value="F:phosphorelay sensor kinase activity"/>
    <property type="evidence" value="ECO:0007669"/>
    <property type="project" value="InterPro"/>
</dbReference>
<comment type="similarity">
    <text evidence="4">Belongs to the ethylene receptor family.</text>
</comment>
<dbReference type="PANTHER" id="PTHR24423">
    <property type="entry name" value="TWO-COMPONENT SENSOR HISTIDINE KINASE"/>
    <property type="match status" value="1"/>
</dbReference>
<keyword evidence="9" id="KW-0479">Metal-binding</keyword>
<dbReference type="Pfam" id="PF01590">
    <property type="entry name" value="GAF"/>
    <property type="match status" value="1"/>
</dbReference>
<evidence type="ECO:0000256" key="23">
    <source>
        <dbReference type="SAM" id="Phobius"/>
    </source>
</evidence>
<evidence type="ECO:0000256" key="12">
    <source>
        <dbReference type="ARBA" id="ARBA00022777"/>
    </source>
</evidence>
<dbReference type="SUPFAM" id="SSF52172">
    <property type="entry name" value="CheY-like"/>
    <property type="match status" value="1"/>
</dbReference>
<sequence length="936" mass="103726">MQDTDVNVAAICRKVVHILISIARSSSPVEDDPTFLLYTSVCTSSWLSSIQSRRNEHPCRISFRKMVSTYDLRTHYCFSNKLLSVFLGLFLLPVSRAVHAKNRRYSFPEYREYLAKLNFTPDLASNSTGKIIIPVTVPFVEGLTEVSFSKYKICSDECDSLLVNVTDTCDGCLVKHQRGSYTHMARWQLSADVLIALAYFSIPVELLFFLYKMRMFPYKLVVAEFGIFIILCGLTHIITLWTFLANSKASFGTMTFFKCITAVVSCATAVTLFQVIPELLSVKTREIFLTIQAAELGKEVGKIKKQEEIGRHVRLLTLEIRSTLDRHTILHTTLVETARTLQLTSCGIWMPNLSEKSVELTYSVETHAIAFPLSVPMSDEIVQKVFNSSGALVIPSDCPLAKLTVHMASDEEMPEGHVAAVRLPLLHTTDFNQTGNVDVVTTGADGALSLMVLALPKNEDRLWGNSEMDLLNSVVDQVAVALSHATVVEESMRARDQLMVQNAQLQEARQEVEQAMAARNEFLAVMNHEMRTPMHAIIALASLLLESGLTPDQRAMVETMNKSSGLLQTLIDDVLDFSKLEVGKLTLDPTPFELTSLFKEAENILRPMATNKQIGFEWKLKDVPEKILGDSKRILQILLNVIGNAIKFTSSGYVHVTVHMGEPVDVQPTGLEQAPTPTKRRSLKLKYRYLHVKVEDTGVGISPENVGLLFNKFVQADSSTTRKFGGTGLGLAICKKFVELMRGTIAINSEGIGKGSMCTFSLCVGVISDELEESNSPRRQSVQEGSLIGIKVLVVDDNAINRMVTSKLLRTLGCEATVLESGPECIQKLAEVGPSGFDIVLLDLCMPEMDGFMVAEEIIKTYGNKKRPLISALTANADTRTREKCFETGMDSILLKPISLGKLKTDLLRLVQHARDFDTINEEGESSGTDDLLVRS</sequence>
<dbReference type="Gramene" id="Mp2g01150.1">
    <property type="protein sequence ID" value="Mp2g01150.1.cds"/>
    <property type="gene ID" value="Mp2g01150"/>
</dbReference>
<evidence type="ECO:0000256" key="15">
    <source>
        <dbReference type="ARBA" id="ARBA00022989"/>
    </source>
</evidence>
<dbReference type="EMBL" id="KZ772700">
    <property type="protein sequence ID" value="PTQ42714.1"/>
    <property type="molecule type" value="Genomic_DNA"/>
</dbReference>
<dbReference type="SUPFAM" id="SSF47384">
    <property type="entry name" value="Homodimeric domain of signal transducing histidine kinase"/>
    <property type="match status" value="1"/>
</dbReference>
<reference evidence="27" key="1">
    <citation type="journal article" date="2017" name="Cell">
        <title>Insights into land plant evolution garnered from the Marchantia polymorpha genome.</title>
        <authorList>
            <person name="Bowman J.L."/>
            <person name="Kohchi T."/>
            <person name="Yamato K.T."/>
            <person name="Jenkins J."/>
            <person name="Shu S."/>
            <person name="Ishizaki K."/>
            <person name="Yamaoka S."/>
            <person name="Nishihama R."/>
            <person name="Nakamura Y."/>
            <person name="Berger F."/>
            <person name="Adam C."/>
            <person name="Aki S.S."/>
            <person name="Althoff F."/>
            <person name="Araki T."/>
            <person name="Arteaga-Vazquez M.A."/>
            <person name="Balasubrmanian S."/>
            <person name="Barry K."/>
            <person name="Bauer D."/>
            <person name="Boehm C.R."/>
            <person name="Briginshaw L."/>
            <person name="Caballero-Perez J."/>
            <person name="Catarino B."/>
            <person name="Chen F."/>
            <person name="Chiyoda S."/>
            <person name="Chovatia M."/>
            <person name="Davies K.M."/>
            <person name="Delmans M."/>
            <person name="Demura T."/>
            <person name="Dierschke T."/>
            <person name="Dolan L."/>
            <person name="Dorantes-Acosta A.E."/>
            <person name="Eklund D.M."/>
            <person name="Florent S.N."/>
            <person name="Flores-Sandoval E."/>
            <person name="Fujiyama A."/>
            <person name="Fukuzawa H."/>
            <person name="Galik B."/>
            <person name="Grimanelli D."/>
            <person name="Grimwood J."/>
            <person name="Grossniklaus U."/>
            <person name="Hamada T."/>
            <person name="Haseloff J."/>
            <person name="Hetherington A.J."/>
            <person name="Higo A."/>
            <person name="Hirakawa Y."/>
            <person name="Hundley H.N."/>
            <person name="Ikeda Y."/>
            <person name="Inoue K."/>
            <person name="Inoue S.I."/>
            <person name="Ishida S."/>
            <person name="Jia Q."/>
            <person name="Kakita M."/>
            <person name="Kanazawa T."/>
            <person name="Kawai Y."/>
            <person name="Kawashima T."/>
            <person name="Kennedy M."/>
            <person name="Kinose K."/>
            <person name="Kinoshita T."/>
            <person name="Kohara Y."/>
            <person name="Koide E."/>
            <person name="Komatsu K."/>
            <person name="Kopischke S."/>
            <person name="Kubo M."/>
            <person name="Kyozuka J."/>
            <person name="Lagercrantz U."/>
            <person name="Lin S.S."/>
            <person name="Lindquist E."/>
            <person name="Lipzen A.M."/>
            <person name="Lu C.W."/>
            <person name="De Luna E."/>
            <person name="Martienssen R.A."/>
            <person name="Minamino N."/>
            <person name="Mizutani M."/>
            <person name="Mizutani M."/>
            <person name="Mochizuki N."/>
            <person name="Monte I."/>
            <person name="Mosher R."/>
            <person name="Nagasaki H."/>
            <person name="Nakagami H."/>
            <person name="Naramoto S."/>
            <person name="Nishitani K."/>
            <person name="Ohtani M."/>
            <person name="Okamoto T."/>
            <person name="Okumura M."/>
            <person name="Phillips J."/>
            <person name="Pollak B."/>
            <person name="Reinders A."/>
            <person name="Rovekamp M."/>
            <person name="Sano R."/>
            <person name="Sawa S."/>
            <person name="Schmid M.W."/>
            <person name="Shirakawa M."/>
            <person name="Solano R."/>
            <person name="Spunde A."/>
            <person name="Suetsugu N."/>
            <person name="Sugano S."/>
            <person name="Sugiyama A."/>
            <person name="Sun R."/>
            <person name="Suzuki Y."/>
            <person name="Takenaka M."/>
            <person name="Takezawa D."/>
            <person name="Tomogane H."/>
            <person name="Tsuzuki M."/>
            <person name="Ueda T."/>
            <person name="Umeda M."/>
            <person name="Ward J.M."/>
            <person name="Watanabe Y."/>
            <person name="Yazaki K."/>
            <person name="Yokoyama R."/>
            <person name="Yoshitake Y."/>
            <person name="Yotsui I."/>
            <person name="Zachgo S."/>
            <person name="Schmutz J."/>
        </authorList>
    </citation>
    <scope>NUCLEOTIDE SEQUENCE [LARGE SCALE GENOMIC DNA]</scope>
    <source>
        <strain evidence="27">Tak-1</strain>
    </source>
</reference>
<keyword evidence="18 23" id="KW-0472">Membrane</keyword>
<evidence type="ECO:0000313" key="26">
    <source>
        <dbReference type="EMBL" id="PTQ42714.1"/>
    </source>
</evidence>
<dbReference type="GO" id="GO:0005524">
    <property type="term" value="F:ATP binding"/>
    <property type="evidence" value="ECO:0007669"/>
    <property type="project" value="UniProtKB-KW"/>
</dbReference>
<evidence type="ECO:0000256" key="9">
    <source>
        <dbReference type="ARBA" id="ARBA00022723"/>
    </source>
</evidence>
<dbReference type="SUPFAM" id="SSF55874">
    <property type="entry name" value="ATPase domain of HSP90 chaperone/DNA topoisomerase II/histidine kinase"/>
    <property type="match status" value="1"/>
</dbReference>
<dbReference type="Pfam" id="PF02518">
    <property type="entry name" value="HATPase_c"/>
    <property type="match status" value="1"/>
</dbReference>
<evidence type="ECO:0000256" key="17">
    <source>
        <dbReference type="ARBA" id="ARBA00023012"/>
    </source>
</evidence>
<dbReference type="Pfam" id="PF25487">
    <property type="entry name" value="ETR1_N"/>
    <property type="match status" value="1"/>
</dbReference>
<evidence type="ECO:0000256" key="19">
    <source>
        <dbReference type="ARBA" id="ARBA00023157"/>
    </source>
</evidence>
<dbReference type="CDD" id="cd00082">
    <property type="entry name" value="HisKA"/>
    <property type="match status" value="1"/>
</dbReference>
<dbReference type="CDD" id="cd16922">
    <property type="entry name" value="HATPase_EvgS-ArcB-TorS-like"/>
    <property type="match status" value="1"/>
</dbReference>
<dbReference type="EC" id="2.7.13.3" evidence="5"/>
<comment type="cofactor">
    <cofactor evidence="2">
        <name>Cu cation</name>
        <dbReference type="ChEBI" id="CHEBI:23378"/>
    </cofactor>
</comment>
<dbReference type="InterPro" id="IPR004358">
    <property type="entry name" value="Sig_transdc_His_kin-like_C"/>
</dbReference>
<dbReference type="InterPro" id="IPR029016">
    <property type="entry name" value="GAF-like_dom_sf"/>
</dbReference>
<dbReference type="SMART" id="SM00065">
    <property type="entry name" value="GAF"/>
    <property type="match status" value="1"/>
</dbReference>
<feature type="modified residue" description="4-aspartylphosphate" evidence="21">
    <location>
        <position position="843"/>
    </location>
</feature>
<dbReference type="Pfam" id="PF00512">
    <property type="entry name" value="HisKA"/>
    <property type="match status" value="1"/>
</dbReference>
<evidence type="ECO:0000256" key="18">
    <source>
        <dbReference type="ARBA" id="ARBA00023136"/>
    </source>
</evidence>
<keyword evidence="20" id="KW-0675">Receptor</keyword>
<evidence type="ECO:0000256" key="1">
    <source>
        <dbReference type="ARBA" id="ARBA00000085"/>
    </source>
</evidence>
<dbReference type="InterPro" id="IPR036097">
    <property type="entry name" value="HisK_dim/P_sf"/>
</dbReference>
<dbReference type="Proteomes" id="UP000244005">
    <property type="component" value="Unassembled WGS sequence"/>
</dbReference>
<keyword evidence="17" id="KW-0902">Two-component regulatory system</keyword>
<feature type="transmembrane region" description="Helical" evidence="23">
    <location>
        <begin position="225"/>
        <end position="244"/>
    </location>
</feature>
<dbReference type="InterPro" id="IPR001789">
    <property type="entry name" value="Sig_transdc_resp-reg_receiver"/>
</dbReference>
<keyword evidence="19" id="KW-1015">Disulfide bond</keyword>
<dbReference type="InterPro" id="IPR003661">
    <property type="entry name" value="HisK_dim/P_dom"/>
</dbReference>
<evidence type="ECO:0000256" key="5">
    <source>
        <dbReference type="ARBA" id="ARBA00012438"/>
    </source>
</evidence>
<name>A0A2R6X9E9_MARPO</name>
<evidence type="ECO:0000313" key="27">
    <source>
        <dbReference type="Proteomes" id="UP000244005"/>
    </source>
</evidence>
<dbReference type="Gene3D" id="3.30.565.10">
    <property type="entry name" value="Histidine kinase-like ATPase, C-terminal domain"/>
    <property type="match status" value="1"/>
</dbReference>
<comment type="catalytic activity">
    <reaction evidence="1">
        <text>ATP + protein L-histidine = ADP + protein N-phospho-L-histidine.</text>
        <dbReference type="EC" id="2.7.13.3"/>
    </reaction>
</comment>
<feature type="domain" description="Response regulatory" evidence="25">
    <location>
        <begin position="791"/>
        <end position="911"/>
    </location>
</feature>
<dbReference type="PROSITE" id="PS50109">
    <property type="entry name" value="HIS_KIN"/>
    <property type="match status" value="1"/>
</dbReference>
<dbReference type="PANTHER" id="PTHR24423:SF631">
    <property type="entry name" value="ETHYLENE RECEPTOR"/>
    <property type="match status" value="1"/>
</dbReference>
<evidence type="ECO:0000256" key="22">
    <source>
        <dbReference type="SAM" id="Coils"/>
    </source>
</evidence>
<dbReference type="Pfam" id="PF00072">
    <property type="entry name" value="Response_reg"/>
    <property type="match status" value="1"/>
</dbReference>
<keyword evidence="6 21" id="KW-0597">Phosphoprotein</keyword>
<dbReference type="InterPro" id="IPR036890">
    <property type="entry name" value="HATPase_C_sf"/>
</dbReference>
<dbReference type="FunFam" id="3.30.565.10:FF:000030">
    <property type="entry name" value="Ethylene receptor 1"/>
    <property type="match status" value="1"/>
</dbReference>
<feature type="domain" description="Histidine kinase" evidence="24">
    <location>
        <begin position="525"/>
        <end position="766"/>
    </location>
</feature>
<dbReference type="GO" id="GO:0005783">
    <property type="term" value="C:endoplasmic reticulum"/>
    <property type="evidence" value="ECO:0000318"/>
    <property type="project" value="GO_Central"/>
</dbReference>
<dbReference type="OrthoDB" id="21225at2759"/>
<evidence type="ECO:0000256" key="16">
    <source>
        <dbReference type="ARBA" id="ARBA00023008"/>
    </source>
</evidence>
<comment type="subcellular location">
    <subcellularLocation>
        <location evidence="3">Endoplasmic reticulum membrane</location>
        <topology evidence="3">Multi-pass membrane protein</topology>
    </subcellularLocation>
</comment>
<dbReference type="InterPro" id="IPR005467">
    <property type="entry name" value="His_kinase_dom"/>
</dbReference>
<dbReference type="GO" id="GO:0038199">
    <property type="term" value="F:ethylene receptor activity"/>
    <property type="evidence" value="ECO:0000318"/>
    <property type="project" value="GO_Central"/>
</dbReference>
<dbReference type="OMA" id="IELREEC"/>
<evidence type="ECO:0000256" key="11">
    <source>
        <dbReference type="ARBA" id="ARBA00022745"/>
    </source>
</evidence>
<dbReference type="InterPro" id="IPR011006">
    <property type="entry name" value="CheY-like_superfamily"/>
</dbReference>
<dbReference type="SMART" id="SM00387">
    <property type="entry name" value="HATPase_c"/>
    <property type="match status" value="1"/>
</dbReference>
<feature type="coiled-coil region" evidence="22">
    <location>
        <begin position="488"/>
        <end position="525"/>
    </location>
</feature>
<gene>
    <name evidence="26" type="ORF">MARPO_0028s0036</name>
</gene>
<dbReference type="GO" id="GO:0051740">
    <property type="term" value="F:ethylene binding"/>
    <property type="evidence" value="ECO:0000318"/>
    <property type="project" value="GO_Central"/>
</dbReference>
<organism evidence="26 27">
    <name type="scientific">Marchantia polymorpha</name>
    <name type="common">Common liverwort</name>
    <name type="synonym">Marchantia aquatica</name>
    <dbReference type="NCBI Taxonomy" id="3197"/>
    <lineage>
        <taxon>Eukaryota</taxon>
        <taxon>Viridiplantae</taxon>
        <taxon>Streptophyta</taxon>
        <taxon>Embryophyta</taxon>
        <taxon>Marchantiophyta</taxon>
        <taxon>Marchantiopsida</taxon>
        <taxon>Marchantiidae</taxon>
        <taxon>Marchantiales</taxon>
        <taxon>Marchantiaceae</taxon>
        <taxon>Marchantia</taxon>
    </lineage>
</organism>
<evidence type="ECO:0000256" key="21">
    <source>
        <dbReference type="PROSITE-ProRule" id="PRU00169"/>
    </source>
</evidence>
<keyword evidence="11" id="KW-0936">Ethylene signaling pathway</keyword>
<keyword evidence="16" id="KW-0186">Copper</keyword>
<dbReference type="AlphaFoldDB" id="A0A2R6X9E9"/>
<evidence type="ECO:0000259" key="24">
    <source>
        <dbReference type="PROSITE" id="PS50109"/>
    </source>
</evidence>
<dbReference type="GO" id="GO:0010105">
    <property type="term" value="P:negative regulation of ethylene-activated signaling pathway"/>
    <property type="evidence" value="ECO:0007669"/>
    <property type="project" value="UniProtKB-ARBA"/>
</dbReference>
<dbReference type="InterPro" id="IPR003594">
    <property type="entry name" value="HATPase_dom"/>
</dbReference>
<keyword evidence="12" id="KW-0418">Kinase</keyword>
<evidence type="ECO:0000256" key="8">
    <source>
        <dbReference type="ARBA" id="ARBA00022692"/>
    </source>
</evidence>
<evidence type="ECO:0000256" key="6">
    <source>
        <dbReference type="ARBA" id="ARBA00022553"/>
    </source>
</evidence>
<keyword evidence="10" id="KW-0547">Nucleotide-binding</keyword>
<dbReference type="Gene3D" id="1.10.287.130">
    <property type="match status" value="1"/>
</dbReference>
<dbReference type="GO" id="GO:0046872">
    <property type="term" value="F:metal ion binding"/>
    <property type="evidence" value="ECO:0007669"/>
    <property type="project" value="UniProtKB-KW"/>
</dbReference>
<evidence type="ECO:0000256" key="4">
    <source>
        <dbReference type="ARBA" id="ARBA00009842"/>
    </source>
</evidence>
<dbReference type="PRINTS" id="PR00344">
    <property type="entry name" value="BCTRLSENSOR"/>
</dbReference>
<dbReference type="Gene3D" id="3.40.50.2300">
    <property type="match status" value="1"/>
</dbReference>
<keyword evidence="8 23" id="KW-0812">Transmembrane</keyword>
<dbReference type="InterPro" id="IPR003018">
    <property type="entry name" value="GAF"/>
</dbReference>
<keyword evidence="13" id="KW-0256">Endoplasmic reticulum</keyword>
<accession>A0A2R6X9E9</accession>
<dbReference type="SMART" id="SM00448">
    <property type="entry name" value="REC"/>
    <property type="match status" value="1"/>
</dbReference>
<dbReference type="SMART" id="SM00388">
    <property type="entry name" value="HisKA"/>
    <property type="match status" value="1"/>
</dbReference>
<keyword evidence="7" id="KW-0808">Transferase</keyword>
<feature type="transmembrane region" description="Helical" evidence="23">
    <location>
        <begin position="78"/>
        <end position="98"/>
    </location>
</feature>
<keyword evidence="15 23" id="KW-1133">Transmembrane helix</keyword>
<keyword evidence="27" id="KW-1185">Reference proteome</keyword>
<dbReference type="FunFam" id="1.10.287.130:FF:000004">
    <property type="entry name" value="Ethylene receptor 1"/>
    <property type="match status" value="1"/>
</dbReference>
<feature type="transmembrane region" description="Helical" evidence="23">
    <location>
        <begin position="256"/>
        <end position="276"/>
    </location>
</feature>
<dbReference type="Gene3D" id="3.30.450.40">
    <property type="match status" value="1"/>
</dbReference>